<keyword evidence="4" id="KW-1185">Reference proteome</keyword>
<dbReference type="EMBL" id="CAJJDM010000033">
    <property type="protein sequence ID" value="CAD8062881.1"/>
    <property type="molecule type" value="Genomic_DNA"/>
</dbReference>
<keyword evidence="1" id="KW-0472">Membrane</keyword>
<feature type="signal peptide" evidence="2">
    <location>
        <begin position="1"/>
        <end position="22"/>
    </location>
</feature>
<feature type="chain" id="PRO_5035783765" description="Transmembrane protein" evidence="2">
    <location>
        <begin position="23"/>
        <end position="1345"/>
    </location>
</feature>
<accession>A0A8S1L8M4</accession>
<feature type="transmembrane region" description="Helical" evidence="1">
    <location>
        <begin position="1310"/>
        <end position="1327"/>
    </location>
</feature>
<evidence type="ECO:0000313" key="3">
    <source>
        <dbReference type="EMBL" id="CAD8062881.1"/>
    </source>
</evidence>
<proteinExistence type="predicted"/>
<evidence type="ECO:0000256" key="1">
    <source>
        <dbReference type="SAM" id="Phobius"/>
    </source>
</evidence>
<keyword evidence="1" id="KW-1133">Transmembrane helix</keyword>
<sequence>MIIILLVIKVICIFPNTQLKEGQEISLYPTVGEFYEYYLGTFLSKSQLICRLHPQVPNVQLINQCEEIYRTKGNQFISTSSNNTHFGTLSNNNEIIIYEWKNQMIQQVGVSVLIDPLYNCYNIDLFQNQTILVDCYYNNEVLLIQIIDSQSIIAYQIKSNLPTSTKIQSILNGTNTFIVYAQYFKKYSILTLFSSSFQNLSSLNNQFIDFDIPITISPNIYAITSQELFQLQISPDSQFNFVYNFSYNNMRNFKTINVYYDFQSASQCDQIQLLCQKGLTTLSNFTVVELFGCERQIIFQDYNCPIKNCESIQKILQNAQFIIYQSINRTAIFQKQKTQLYYFYQNTQSNQLLYFSNDNQLFQFDKEIFVYQISQPSIQINLTKFETPENSSQFTLKCFNYNQIYNFSLINIYLQILSKQDTNIYVMSNDGFNNLLFFQYHSFQKLNFSDYSGQLLNYTLNKNESYFNLYPITLSNYGKINQTYQLIQILVLKINQAQQYFIGYNNQKLDIFIFAFNFKNYSYQFKLYQSINISVNAISLQVAYSIYPSMLIIGLSTNDTIYLIQYNYDKNSIISSNYTFEQQFSDFVVTYNSIIILIEQQDIQILTFNYTVTYTLNQQSINKLFNNITFNPIQIVVNTQSLSSFVYINNINEVIIISIDQNSYPIPISLIQVNFTIKQINLVNQQLILSYICNNQNNICFQVWNVQNLPKYYYVKNLYSVNFDNNIIIQSDNLFFYVTFSNYTVYVYNPLLPYHMSLYYKLELTSPIQCTEQFYLNNPLSVIIANNYLYTLQELQQFNLTVQQSNYVFNNSISYPQLTFNYTVTSALNNNTFQQTPNQSIIFYLNFTQFQDLRNLSIELSKDNIIPYSKNFSYPMNLILDRQVGYCYLNNILGSNQYCSLTQFLQQSSNISNIQNYSLITSINNEYFALQSNSSIQTLSSDLRYLFYFNYTNLTFSQCLQSTSYIYQLYSICQNSTSQYLLNFTLDSQGFILNLNTIQLPQTFQKISKMSSILNQIFILGTFTQIIQSQQLYWFNQSNNNFYQISNSSGLCQDFSIAQIVTTISAIQQYQQLIVFYIQIGELIQNLSFKYISIQNNQVKIQKRNFVASYLCYQQNNCKLILPSFVLIMQTYNNRVIILLSNFANQDISEIIEFRLQQNIFYFVIIGTIPNYGNLTNTGNNFYKNGVLMQQFQSNTVNIVGVYYLNNNNYLNNLLNGDILKPILMLGSFTATNNSYAMIVNQEYKNGTTLYISNQIIFNYSLSTWNVTCVLNSHTKYKANVTIFCDNEFSNGIYNIFFYPPQLDKVSKRWIYALLTIIALLLFYFYIKVKSKTKNLGYINAEIEL</sequence>
<organism evidence="3 4">
    <name type="scientific">Paramecium primaurelia</name>
    <dbReference type="NCBI Taxonomy" id="5886"/>
    <lineage>
        <taxon>Eukaryota</taxon>
        <taxon>Sar</taxon>
        <taxon>Alveolata</taxon>
        <taxon>Ciliophora</taxon>
        <taxon>Intramacronucleata</taxon>
        <taxon>Oligohymenophorea</taxon>
        <taxon>Peniculida</taxon>
        <taxon>Parameciidae</taxon>
        <taxon>Paramecium</taxon>
    </lineage>
</organism>
<dbReference type="Proteomes" id="UP000688137">
    <property type="component" value="Unassembled WGS sequence"/>
</dbReference>
<keyword evidence="2" id="KW-0732">Signal</keyword>
<evidence type="ECO:0008006" key="5">
    <source>
        <dbReference type="Google" id="ProtNLM"/>
    </source>
</evidence>
<comment type="caution">
    <text evidence="3">The sequence shown here is derived from an EMBL/GenBank/DDBJ whole genome shotgun (WGS) entry which is preliminary data.</text>
</comment>
<keyword evidence="1" id="KW-0812">Transmembrane</keyword>
<protein>
    <recommendedName>
        <fullName evidence="5">Transmembrane protein</fullName>
    </recommendedName>
</protein>
<evidence type="ECO:0000256" key="2">
    <source>
        <dbReference type="SAM" id="SignalP"/>
    </source>
</evidence>
<gene>
    <name evidence="3" type="ORF">PPRIM_AZ9-3.1.T0340038</name>
</gene>
<dbReference type="OMA" id="SHEIQIM"/>
<name>A0A8S1L8M4_PARPR</name>
<reference evidence="3" key="1">
    <citation type="submission" date="2021-01" db="EMBL/GenBank/DDBJ databases">
        <authorList>
            <consortium name="Genoscope - CEA"/>
            <person name="William W."/>
        </authorList>
    </citation>
    <scope>NUCLEOTIDE SEQUENCE</scope>
</reference>
<evidence type="ECO:0000313" key="4">
    <source>
        <dbReference type="Proteomes" id="UP000688137"/>
    </source>
</evidence>